<dbReference type="InterPro" id="IPR001217">
    <property type="entry name" value="STAT"/>
</dbReference>
<dbReference type="EMBL" id="BGPR01037932">
    <property type="protein sequence ID" value="GBO13657.1"/>
    <property type="molecule type" value="Genomic_DNA"/>
</dbReference>
<keyword evidence="6" id="KW-0805">Transcription regulation</keyword>
<evidence type="ECO:0000259" key="10">
    <source>
        <dbReference type="Pfam" id="PF01017"/>
    </source>
</evidence>
<dbReference type="Gene3D" id="2.60.40.630">
    <property type="entry name" value="STAT transcription factor, DNA-binding domain"/>
    <property type="match status" value="1"/>
</dbReference>
<accession>A0A4Y2UQ35</accession>
<keyword evidence="8" id="KW-0804">Transcription</keyword>
<dbReference type="GO" id="GO:0006357">
    <property type="term" value="P:regulation of transcription by RNA polymerase II"/>
    <property type="evidence" value="ECO:0007669"/>
    <property type="project" value="UniProtKB-ARBA"/>
</dbReference>
<dbReference type="GO" id="GO:0003677">
    <property type="term" value="F:DNA binding"/>
    <property type="evidence" value="ECO:0007669"/>
    <property type="project" value="UniProtKB-KW"/>
</dbReference>
<proteinExistence type="predicted"/>
<comment type="subcellular location">
    <subcellularLocation>
        <location evidence="2">Cytoplasm</location>
    </subcellularLocation>
    <subcellularLocation>
        <location evidence="1">Nucleus</location>
    </subcellularLocation>
</comment>
<evidence type="ECO:0000256" key="6">
    <source>
        <dbReference type="ARBA" id="ARBA00023015"/>
    </source>
</evidence>
<dbReference type="InterPro" id="IPR015988">
    <property type="entry name" value="STAT_TF_CC"/>
</dbReference>
<dbReference type="Proteomes" id="UP000499080">
    <property type="component" value="Unassembled WGS sequence"/>
</dbReference>
<comment type="caution">
    <text evidence="12">The sequence shown here is derived from an EMBL/GenBank/DDBJ whole genome shotgun (WGS) entry which is preliminary data.</text>
</comment>
<evidence type="ECO:0000256" key="3">
    <source>
        <dbReference type="ARBA" id="ARBA00022490"/>
    </source>
</evidence>
<evidence type="ECO:0000256" key="1">
    <source>
        <dbReference type="ARBA" id="ARBA00004123"/>
    </source>
</evidence>
<name>A0A4Y2UQ35_ARAVE</name>
<protein>
    <submittedName>
        <fullName evidence="12">Signal transducer and activator of transcription 5B</fullName>
    </submittedName>
</protein>
<keyword evidence="7" id="KW-0238">DNA-binding</keyword>
<dbReference type="GO" id="GO:0003700">
    <property type="term" value="F:DNA-binding transcription factor activity"/>
    <property type="evidence" value="ECO:0007669"/>
    <property type="project" value="InterPro"/>
</dbReference>
<sequence length="525" mass="60555">FMRGVSSAIHLAPDPVQEINLALDKLRQKAQESGEDLRKMLQCQEAFVIQYQESSKRQAQMQQSQDVDFITKAQKEKHLYDAAVRNQIQELIRLRMKLIDGFQSTFMDLNELQKRILDTELIKWKRSQQLAGNGEPFLNNLDQIQEWCEALADIIWQNRQQIRQVETLASQVPLNIPGNVMEKLPVLNNQITGLLSSLVTSTFIIEKQPPQVLKTNTRFAATVRLLVGSKLSVYMTPPQVKVTIISSGLHIMHNAFKAGCIASTWGIVDFLTSLYYLFENSPARRDDFLKESERALPKKFIQLRWLENVPASESAINLLPSIKKYIVSVDKGEHNQPNCKSYACVKIHMGDNLSVKLKVFHCIAKVLLPFLTKYQTDKPMLFFLPEDLMKIVNLLLHRFVLSKNLNTATTLQKLLCLDINNPKIHKPIENIDLGFSAEKVQSSHVSKKISDRQIFNLRMDCKKFLIKLTMKLFEKSPLRYSIVRNLSCLDPRNMTDKKKCFNKMNHILNLMIEANMLMKMYVMRF</sequence>
<dbReference type="InterPro" id="IPR013800">
    <property type="entry name" value="STAT_TF_alpha"/>
</dbReference>
<dbReference type="AlphaFoldDB" id="A0A4Y2UQ35"/>
<evidence type="ECO:0000256" key="8">
    <source>
        <dbReference type="ARBA" id="ARBA00023163"/>
    </source>
</evidence>
<dbReference type="GO" id="GO:0005634">
    <property type="term" value="C:nucleus"/>
    <property type="evidence" value="ECO:0007669"/>
    <property type="project" value="UniProtKB-SubCell"/>
</dbReference>
<organism evidence="12 13">
    <name type="scientific">Araneus ventricosus</name>
    <name type="common">Orbweaver spider</name>
    <name type="synonym">Epeira ventricosa</name>
    <dbReference type="NCBI Taxonomy" id="182803"/>
    <lineage>
        <taxon>Eukaryota</taxon>
        <taxon>Metazoa</taxon>
        <taxon>Ecdysozoa</taxon>
        <taxon>Arthropoda</taxon>
        <taxon>Chelicerata</taxon>
        <taxon>Arachnida</taxon>
        <taxon>Araneae</taxon>
        <taxon>Araneomorphae</taxon>
        <taxon>Entelegynae</taxon>
        <taxon>Araneoidea</taxon>
        <taxon>Araneidae</taxon>
        <taxon>Araneus</taxon>
    </lineage>
</organism>
<keyword evidence="9" id="KW-0539">Nucleus</keyword>
<dbReference type="Pfam" id="PF01017">
    <property type="entry name" value="STAT_alpha"/>
    <property type="match status" value="1"/>
</dbReference>
<dbReference type="InterPro" id="IPR013801">
    <property type="entry name" value="STAT_TF_DNA-bd"/>
</dbReference>
<feature type="domain" description="STAT transcription factor DNA-binding" evidence="11">
    <location>
        <begin position="207"/>
        <end position="247"/>
    </location>
</feature>
<dbReference type="OrthoDB" id="6435013at2759"/>
<dbReference type="PANTHER" id="PTHR11801">
    <property type="entry name" value="SIGNAL TRANSDUCER AND ACTIVATOR OF TRANSCRIPTION"/>
    <property type="match status" value="1"/>
</dbReference>
<dbReference type="GO" id="GO:0005737">
    <property type="term" value="C:cytoplasm"/>
    <property type="evidence" value="ECO:0007669"/>
    <property type="project" value="UniProtKB-SubCell"/>
</dbReference>
<keyword evidence="13" id="KW-1185">Reference proteome</keyword>
<dbReference type="GO" id="GO:0007165">
    <property type="term" value="P:signal transduction"/>
    <property type="evidence" value="ECO:0007669"/>
    <property type="project" value="InterPro"/>
</dbReference>
<keyword evidence="5" id="KW-0727">SH2 domain</keyword>
<evidence type="ECO:0000256" key="9">
    <source>
        <dbReference type="ARBA" id="ARBA00023242"/>
    </source>
</evidence>
<evidence type="ECO:0000256" key="2">
    <source>
        <dbReference type="ARBA" id="ARBA00004496"/>
    </source>
</evidence>
<evidence type="ECO:0000313" key="13">
    <source>
        <dbReference type="Proteomes" id="UP000499080"/>
    </source>
</evidence>
<dbReference type="Gene3D" id="1.20.1050.20">
    <property type="entry name" value="STAT transcription factor, all-alpha domain"/>
    <property type="match status" value="1"/>
</dbReference>
<dbReference type="InterPro" id="IPR008967">
    <property type="entry name" value="p53-like_TF_DNA-bd_sf"/>
</dbReference>
<dbReference type="CDD" id="cd16855">
    <property type="entry name" value="STAT5_CCD"/>
    <property type="match status" value="1"/>
</dbReference>
<evidence type="ECO:0000256" key="7">
    <source>
        <dbReference type="ARBA" id="ARBA00023125"/>
    </source>
</evidence>
<keyword evidence="4" id="KW-0597">Phosphoprotein</keyword>
<dbReference type="InterPro" id="IPR012345">
    <property type="entry name" value="STAT_TF_DNA-bd_N"/>
</dbReference>
<evidence type="ECO:0000259" key="11">
    <source>
        <dbReference type="Pfam" id="PF02864"/>
    </source>
</evidence>
<keyword evidence="3" id="KW-0963">Cytoplasm</keyword>
<dbReference type="InterPro" id="IPR046994">
    <property type="entry name" value="STAT5_CC"/>
</dbReference>
<dbReference type="SUPFAM" id="SSF49417">
    <property type="entry name" value="p53-like transcription factors"/>
    <property type="match status" value="1"/>
</dbReference>
<dbReference type="SUPFAM" id="SSF47655">
    <property type="entry name" value="STAT"/>
    <property type="match status" value="1"/>
</dbReference>
<dbReference type="Pfam" id="PF02864">
    <property type="entry name" value="STAT_bind"/>
    <property type="match status" value="1"/>
</dbReference>
<feature type="non-terminal residue" evidence="12">
    <location>
        <position position="1"/>
    </location>
</feature>
<evidence type="ECO:0000256" key="5">
    <source>
        <dbReference type="ARBA" id="ARBA00022999"/>
    </source>
</evidence>
<evidence type="ECO:0000313" key="12">
    <source>
        <dbReference type="EMBL" id="GBO13657.1"/>
    </source>
</evidence>
<reference evidence="12 13" key="1">
    <citation type="journal article" date="2019" name="Sci. Rep.">
        <title>Orb-weaving spider Araneus ventricosus genome elucidates the spidroin gene catalogue.</title>
        <authorList>
            <person name="Kono N."/>
            <person name="Nakamura H."/>
            <person name="Ohtoshi R."/>
            <person name="Moran D.A.P."/>
            <person name="Shinohara A."/>
            <person name="Yoshida Y."/>
            <person name="Fujiwara M."/>
            <person name="Mori M."/>
            <person name="Tomita M."/>
            <person name="Arakawa K."/>
        </authorList>
    </citation>
    <scope>NUCLEOTIDE SEQUENCE [LARGE SCALE GENOMIC DNA]</scope>
</reference>
<feature type="domain" description="STAT transcription factor all-alpha" evidence="10">
    <location>
        <begin position="23"/>
        <end position="195"/>
    </location>
</feature>
<gene>
    <name evidence="12" type="primary">STAT5B_0</name>
    <name evidence="12" type="ORF">AVEN_10296_1</name>
</gene>
<evidence type="ECO:0000256" key="4">
    <source>
        <dbReference type="ARBA" id="ARBA00022553"/>
    </source>
</evidence>